<dbReference type="InterPro" id="IPR036388">
    <property type="entry name" value="WH-like_DNA-bd_sf"/>
</dbReference>
<dbReference type="SMART" id="SM00347">
    <property type="entry name" value="HTH_MARR"/>
    <property type="match status" value="1"/>
</dbReference>
<accession>A0A8I0EXM8</accession>
<evidence type="ECO:0000259" key="1">
    <source>
        <dbReference type="PROSITE" id="PS50995"/>
    </source>
</evidence>
<dbReference type="Proteomes" id="UP000620591">
    <property type="component" value="Unassembled WGS sequence"/>
</dbReference>
<dbReference type="InterPro" id="IPR039422">
    <property type="entry name" value="MarR/SlyA-like"/>
</dbReference>
<evidence type="ECO:0000313" key="2">
    <source>
        <dbReference type="EMBL" id="MBC9227282.1"/>
    </source>
</evidence>
<dbReference type="EMBL" id="JACTVM010000004">
    <property type="protein sequence ID" value="MBC9227282.1"/>
    <property type="molecule type" value="Genomic_DNA"/>
</dbReference>
<proteinExistence type="predicted"/>
<organism evidence="2 3">
    <name type="scientific">Aeromicrobium senzhongii</name>
    <dbReference type="NCBI Taxonomy" id="2663859"/>
    <lineage>
        <taxon>Bacteria</taxon>
        <taxon>Bacillati</taxon>
        <taxon>Actinomycetota</taxon>
        <taxon>Actinomycetes</taxon>
        <taxon>Propionibacteriales</taxon>
        <taxon>Nocardioidaceae</taxon>
        <taxon>Aeromicrobium</taxon>
    </lineage>
</organism>
<sequence length="152" mass="16032">MSGSSGPDHARLAALADVIHDLAHQLDIRNPQLRDVVPLTGTEIAVMREIHRQPGSTPSQIAAAAGLQRSNVSTAVRILEAGGLVVREQAEGNARSVRLVPTEKAAESVGRIHDFWAARLEVAPAEALEIADSALDALARIADALGRADRAD</sequence>
<dbReference type="RefSeq" id="WP_187769865.1">
    <property type="nucleotide sequence ID" value="NZ_JACTVM010000004.1"/>
</dbReference>
<dbReference type="InterPro" id="IPR011991">
    <property type="entry name" value="ArsR-like_HTH"/>
</dbReference>
<dbReference type="PANTHER" id="PTHR33164:SF89">
    <property type="entry name" value="MARR FAMILY REGULATORY PROTEIN"/>
    <property type="match status" value="1"/>
</dbReference>
<dbReference type="PANTHER" id="PTHR33164">
    <property type="entry name" value="TRANSCRIPTIONAL REGULATOR, MARR FAMILY"/>
    <property type="match status" value="1"/>
</dbReference>
<name>A0A8I0EXM8_9ACTN</name>
<dbReference type="InterPro" id="IPR036390">
    <property type="entry name" value="WH_DNA-bd_sf"/>
</dbReference>
<dbReference type="SUPFAM" id="SSF46785">
    <property type="entry name" value="Winged helix' DNA-binding domain"/>
    <property type="match status" value="1"/>
</dbReference>
<dbReference type="GO" id="GO:0003700">
    <property type="term" value="F:DNA-binding transcription factor activity"/>
    <property type="evidence" value="ECO:0007669"/>
    <property type="project" value="InterPro"/>
</dbReference>
<dbReference type="AlphaFoldDB" id="A0A8I0EXM8"/>
<dbReference type="Pfam" id="PF12802">
    <property type="entry name" value="MarR_2"/>
    <property type="match status" value="1"/>
</dbReference>
<dbReference type="GO" id="GO:0006950">
    <property type="term" value="P:response to stress"/>
    <property type="evidence" value="ECO:0007669"/>
    <property type="project" value="TreeGrafter"/>
</dbReference>
<reference evidence="2" key="1">
    <citation type="submission" date="2020-09" db="EMBL/GenBank/DDBJ databases">
        <title>Novel species in genus Aeromicrobium.</title>
        <authorList>
            <person name="Zhang G."/>
        </authorList>
    </citation>
    <scope>NUCLEOTIDE SEQUENCE</scope>
    <source>
        <strain evidence="2">Zg-636</strain>
    </source>
</reference>
<dbReference type="Gene3D" id="1.10.10.10">
    <property type="entry name" value="Winged helix-like DNA-binding domain superfamily/Winged helix DNA-binding domain"/>
    <property type="match status" value="1"/>
</dbReference>
<comment type="caution">
    <text evidence="2">The sequence shown here is derived from an EMBL/GenBank/DDBJ whole genome shotgun (WGS) entry which is preliminary data.</text>
</comment>
<dbReference type="CDD" id="cd00090">
    <property type="entry name" value="HTH_ARSR"/>
    <property type="match status" value="1"/>
</dbReference>
<protein>
    <submittedName>
        <fullName evidence="2">MarR family transcriptional regulator</fullName>
    </submittedName>
</protein>
<evidence type="ECO:0000313" key="3">
    <source>
        <dbReference type="Proteomes" id="UP000620591"/>
    </source>
</evidence>
<dbReference type="InterPro" id="IPR000835">
    <property type="entry name" value="HTH_MarR-typ"/>
</dbReference>
<dbReference type="PROSITE" id="PS50995">
    <property type="entry name" value="HTH_MARR_2"/>
    <property type="match status" value="1"/>
</dbReference>
<feature type="domain" description="HTH marR-type" evidence="1">
    <location>
        <begin position="12"/>
        <end position="150"/>
    </location>
</feature>
<gene>
    <name evidence="2" type="ORF">IBG24_13260</name>
</gene>